<keyword evidence="9" id="KW-1185">Reference proteome</keyword>
<keyword evidence="2" id="KW-0540">Nuclease</keyword>
<evidence type="ECO:0000256" key="1">
    <source>
        <dbReference type="ARBA" id="ARBA00009547"/>
    </source>
</evidence>
<keyword evidence="7" id="KW-0325">Glycoprotein</keyword>
<dbReference type="InterPro" id="IPR008947">
    <property type="entry name" value="PLipase_C/P1_nuclease_dom_sf"/>
</dbReference>
<dbReference type="GO" id="GO:0006308">
    <property type="term" value="P:DNA catabolic process"/>
    <property type="evidence" value="ECO:0007669"/>
    <property type="project" value="InterPro"/>
</dbReference>
<sequence length="259" mass="29704">TEHIRCNGQGAENGHLGRSLAFFFSHFADEMLLKEYPEPKMPIDTPKKLGAFDKVNVDDLMDGQQRKNQRAAFYLRWLATLVGDLHQPLHWLAEKDYGETVKLIYQGKEYSLLSFWEEHLPSKLPELPSMSMLDLEYKAQYHQWGHRLPPELFREWAGEMSDKVCNEIYGPMYVNHADGSRSIEEPFQLSEELLSKWVKLADQMIQEPRESSCAHRLSAPKAPAFDRSGRCQRMPTEIAVLVLVAAAGIALPRSMRSSQ</sequence>
<dbReference type="Pfam" id="PF02265">
    <property type="entry name" value="S1-P1_nuclease"/>
    <property type="match status" value="1"/>
</dbReference>
<dbReference type="Proteomes" id="UP000649617">
    <property type="component" value="Unassembled WGS sequence"/>
</dbReference>
<evidence type="ECO:0000313" key="9">
    <source>
        <dbReference type="Proteomes" id="UP000649617"/>
    </source>
</evidence>
<dbReference type="GO" id="GO:0046872">
    <property type="term" value="F:metal ion binding"/>
    <property type="evidence" value="ECO:0007669"/>
    <property type="project" value="UniProtKB-KW"/>
</dbReference>
<dbReference type="Gene3D" id="1.10.575.10">
    <property type="entry name" value="P1 Nuclease"/>
    <property type="match status" value="1"/>
</dbReference>
<evidence type="ECO:0000256" key="2">
    <source>
        <dbReference type="ARBA" id="ARBA00022722"/>
    </source>
</evidence>
<organism evidence="8 9">
    <name type="scientific">Symbiodinium pilosum</name>
    <name type="common">Dinoflagellate</name>
    <dbReference type="NCBI Taxonomy" id="2952"/>
    <lineage>
        <taxon>Eukaryota</taxon>
        <taxon>Sar</taxon>
        <taxon>Alveolata</taxon>
        <taxon>Dinophyceae</taxon>
        <taxon>Suessiales</taxon>
        <taxon>Symbiodiniaceae</taxon>
        <taxon>Symbiodinium</taxon>
    </lineage>
</organism>
<keyword evidence="4" id="KW-0255">Endonuclease</keyword>
<evidence type="ECO:0000256" key="6">
    <source>
        <dbReference type="ARBA" id="ARBA00023157"/>
    </source>
</evidence>
<evidence type="ECO:0000313" key="8">
    <source>
        <dbReference type="EMBL" id="CAE7649261.1"/>
    </source>
</evidence>
<keyword evidence="3" id="KW-0479">Metal-binding</keyword>
<name>A0A812VYJ6_SYMPI</name>
<dbReference type="OrthoDB" id="441446at2759"/>
<dbReference type="GO" id="GO:0004519">
    <property type="term" value="F:endonuclease activity"/>
    <property type="evidence" value="ECO:0007669"/>
    <property type="project" value="UniProtKB-KW"/>
</dbReference>
<evidence type="ECO:0000256" key="3">
    <source>
        <dbReference type="ARBA" id="ARBA00022723"/>
    </source>
</evidence>
<gene>
    <name evidence="8" type="primary">nucS</name>
    <name evidence="8" type="ORF">SPIL2461_LOCUS17302</name>
</gene>
<protein>
    <submittedName>
        <fullName evidence="8">NucS protein</fullName>
    </submittedName>
</protein>
<evidence type="ECO:0000256" key="4">
    <source>
        <dbReference type="ARBA" id="ARBA00022759"/>
    </source>
</evidence>
<dbReference type="GO" id="GO:0016788">
    <property type="term" value="F:hydrolase activity, acting on ester bonds"/>
    <property type="evidence" value="ECO:0007669"/>
    <property type="project" value="InterPro"/>
</dbReference>
<dbReference type="SUPFAM" id="SSF48537">
    <property type="entry name" value="Phospholipase C/P1 nuclease"/>
    <property type="match status" value="1"/>
</dbReference>
<comment type="similarity">
    <text evidence="1">Belongs to the nuclease type I family.</text>
</comment>
<dbReference type="InterPro" id="IPR003154">
    <property type="entry name" value="S1/P1nuclease"/>
</dbReference>
<keyword evidence="5" id="KW-0378">Hydrolase</keyword>
<evidence type="ECO:0000256" key="7">
    <source>
        <dbReference type="ARBA" id="ARBA00023180"/>
    </source>
</evidence>
<accession>A0A812VYJ6</accession>
<evidence type="ECO:0000256" key="5">
    <source>
        <dbReference type="ARBA" id="ARBA00022801"/>
    </source>
</evidence>
<feature type="non-terminal residue" evidence="8">
    <location>
        <position position="259"/>
    </location>
</feature>
<proteinExistence type="inferred from homology"/>
<dbReference type="AlphaFoldDB" id="A0A812VYJ6"/>
<comment type="caution">
    <text evidence="8">The sequence shown here is derived from an EMBL/GenBank/DDBJ whole genome shotgun (WGS) entry which is preliminary data.</text>
</comment>
<dbReference type="GO" id="GO:0003676">
    <property type="term" value="F:nucleic acid binding"/>
    <property type="evidence" value="ECO:0007669"/>
    <property type="project" value="InterPro"/>
</dbReference>
<dbReference type="EMBL" id="CAJNIZ010043083">
    <property type="protein sequence ID" value="CAE7649261.1"/>
    <property type="molecule type" value="Genomic_DNA"/>
</dbReference>
<reference evidence="8" key="1">
    <citation type="submission" date="2021-02" db="EMBL/GenBank/DDBJ databases">
        <authorList>
            <person name="Dougan E. K."/>
            <person name="Rhodes N."/>
            <person name="Thang M."/>
            <person name="Chan C."/>
        </authorList>
    </citation>
    <scope>NUCLEOTIDE SEQUENCE</scope>
</reference>
<keyword evidence="6" id="KW-1015">Disulfide bond</keyword>